<keyword evidence="2" id="KW-1185">Reference proteome</keyword>
<name>A0A0W0UB49_9GAMM</name>
<organism evidence="1 2">
    <name type="scientific">Legionella geestiana</name>
    <dbReference type="NCBI Taxonomy" id="45065"/>
    <lineage>
        <taxon>Bacteria</taxon>
        <taxon>Pseudomonadati</taxon>
        <taxon>Pseudomonadota</taxon>
        <taxon>Gammaproteobacteria</taxon>
        <taxon>Legionellales</taxon>
        <taxon>Legionellaceae</taxon>
        <taxon>Legionella</taxon>
    </lineage>
</organism>
<accession>A0A0W0UB49</accession>
<proteinExistence type="predicted"/>
<dbReference type="AlphaFoldDB" id="A0A0W0UB49"/>
<dbReference type="Proteomes" id="UP000054785">
    <property type="component" value="Unassembled WGS sequence"/>
</dbReference>
<dbReference type="EMBL" id="LNYC01000001">
    <property type="protein sequence ID" value="KTD04823.1"/>
    <property type="molecule type" value="Genomic_DNA"/>
</dbReference>
<dbReference type="RefSeq" id="WP_028387229.1">
    <property type="nucleotide sequence ID" value="NZ_CAAAHN010000003.1"/>
</dbReference>
<sequence length="77" mass="8502">MQKLYLHIAFGLLFSVASSVALSLSESAIQSQQDIQDACRAQVSAQCMSKRCPDKVDDNCKKVCDDMADNQCRWAGE</sequence>
<gene>
    <name evidence="1" type="ORF">Lgee_0007</name>
</gene>
<evidence type="ECO:0000313" key="2">
    <source>
        <dbReference type="Proteomes" id="UP000054785"/>
    </source>
</evidence>
<evidence type="ECO:0000313" key="1">
    <source>
        <dbReference type="EMBL" id="KTD04823.1"/>
    </source>
</evidence>
<comment type="caution">
    <text evidence="1">The sequence shown here is derived from an EMBL/GenBank/DDBJ whole genome shotgun (WGS) entry which is preliminary data.</text>
</comment>
<dbReference type="PATRIC" id="fig|45065.4.peg.8"/>
<reference evidence="1 2" key="1">
    <citation type="submission" date="2015-11" db="EMBL/GenBank/DDBJ databases">
        <title>Genomic analysis of 38 Legionella species identifies large and diverse effector repertoires.</title>
        <authorList>
            <person name="Burstein D."/>
            <person name="Amaro F."/>
            <person name="Zusman T."/>
            <person name="Lifshitz Z."/>
            <person name="Cohen O."/>
            <person name="Gilbert J.A."/>
            <person name="Pupko T."/>
            <person name="Shuman H.A."/>
            <person name="Segal G."/>
        </authorList>
    </citation>
    <scope>NUCLEOTIDE SEQUENCE [LARGE SCALE GENOMIC DNA]</scope>
    <source>
        <strain evidence="1 2">ATCC 49504</strain>
    </source>
</reference>
<protein>
    <submittedName>
        <fullName evidence="1">Uncharacterized protein</fullName>
    </submittedName>
</protein>